<dbReference type="EMBL" id="CM035413">
    <property type="protein sequence ID" value="KAH7431280.1"/>
    <property type="molecule type" value="Genomic_DNA"/>
</dbReference>
<dbReference type="PANTHER" id="PTHR11926:SF774">
    <property type="entry name" value="UDP-GLYCOSYLTRANSFERASE 85A1-RELATED"/>
    <property type="match status" value="1"/>
</dbReference>
<evidence type="ECO:0000256" key="4">
    <source>
        <dbReference type="RuleBase" id="RU362057"/>
    </source>
</evidence>
<dbReference type="Pfam" id="PF00201">
    <property type="entry name" value="UDPGT"/>
    <property type="match status" value="1"/>
</dbReference>
<dbReference type="InterPro" id="IPR002213">
    <property type="entry name" value="UDP_glucos_trans"/>
</dbReference>
<keyword evidence="7" id="KW-1185">Reference proteome</keyword>
<evidence type="ECO:0000313" key="6">
    <source>
        <dbReference type="EMBL" id="KAH7431280.1"/>
    </source>
</evidence>
<name>A0A8T2U9T4_CERRI</name>
<sequence>MDIITESAELGHVLVLPFPAQGHINPFLSFSKRLAASGFIITFMLPAQAYKLVQQTASHVTETGEGTEEMKKTTLVDEQECGLNIRFEAYPDGSEPLPGIHPDCDPLKNLFLLLEDIEAQKEFIEDVVVKSRDTPHPITCIISDSFLAWTSSLALKLGVQRIFFWSSNGASLATLLWVHNGKLNSTDGGLPADIPVAQSELLSHAQAGQPEVIEKFVTGIVNSIKHSTCIVVNTFEQLERWSLTTTRALCEADVHYVGPLIKVGKEKTARSFKFYAEDASIITWLDKQVPGSVLYISFGSLVSLTQPEIEELAAGVEQSKRPFLWVLRHKRHLLPHGFQDRTRGEGLVVNWAPQTEILEHAAVGGFLTHCGWNSVLESIHSGVPMVCYPLIHDQYSSALLISKEWKLGYWLQKEADMVTRAEIQRGISSVFTSEEIRQSLSLWKTWSHRALERGGSSDSSTQKFISTLKKLSASTKARSNAFQAIHTSNSE</sequence>
<evidence type="ECO:0000259" key="5">
    <source>
        <dbReference type="Pfam" id="PF26168"/>
    </source>
</evidence>
<comment type="caution">
    <text evidence="6">The sequence shown here is derived from an EMBL/GenBank/DDBJ whole genome shotgun (WGS) entry which is preliminary data.</text>
</comment>
<dbReference type="InterPro" id="IPR035595">
    <property type="entry name" value="UDP_glycos_trans_CS"/>
</dbReference>
<dbReference type="EC" id="2.4.1.-" evidence="4"/>
<dbReference type="Gene3D" id="3.40.50.2000">
    <property type="entry name" value="Glycogen Phosphorylase B"/>
    <property type="match status" value="2"/>
</dbReference>
<proteinExistence type="inferred from homology"/>
<comment type="similarity">
    <text evidence="1 3">Belongs to the UDP-glycosyltransferase family.</text>
</comment>
<gene>
    <name evidence="6" type="ORF">KP509_08G040600</name>
</gene>
<dbReference type="GO" id="GO:0080043">
    <property type="term" value="F:quercetin 3-O-glucosyltransferase activity"/>
    <property type="evidence" value="ECO:0007669"/>
    <property type="project" value="TreeGrafter"/>
</dbReference>
<evidence type="ECO:0000313" key="7">
    <source>
        <dbReference type="Proteomes" id="UP000825935"/>
    </source>
</evidence>
<dbReference type="SUPFAM" id="SSF53756">
    <property type="entry name" value="UDP-Glycosyltransferase/glycogen phosphorylase"/>
    <property type="match status" value="1"/>
</dbReference>
<evidence type="ECO:0000256" key="2">
    <source>
        <dbReference type="ARBA" id="ARBA00022679"/>
    </source>
</evidence>
<dbReference type="CDD" id="cd03784">
    <property type="entry name" value="GT1_Gtf-like"/>
    <property type="match status" value="1"/>
</dbReference>
<dbReference type="OrthoDB" id="5835829at2759"/>
<keyword evidence="2 3" id="KW-0808">Transferase</keyword>
<feature type="domain" description="Glycosyltransferase N-terminal" evidence="5">
    <location>
        <begin position="13"/>
        <end position="54"/>
    </location>
</feature>
<organism evidence="6 7">
    <name type="scientific">Ceratopteris richardii</name>
    <name type="common">Triangle waterfern</name>
    <dbReference type="NCBI Taxonomy" id="49495"/>
    <lineage>
        <taxon>Eukaryota</taxon>
        <taxon>Viridiplantae</taxon>
        <taxon>Streptophyta</taxon>
        <taxon>Embryophyta</taxon>
        <taxon>Tracheophyta</taxon>
        <taxon>Polypodiopsida</taxon>
        <taxon>Polypodiidae</taxon>
        <taxon>Polypodiales</taxon>
        <taxon>Pteridineae</taxon>
        <taxon>Pteridaceae</taxon>
        <taxon>Parkerioideae</taxon>
        <taxon>Ceratopteris</taxon>
    </lineage>
</organism>
<dbReference type="Proteomes" id="UP000825935">
    <property type="component" value="Chromosome 8"/>
</dbReference>
<dbReference type="OMA" id="NIRFEAY"/>
<dbReference type="FunFam" id="3.40.50.2000:FF:000060">
    <property type="entry name" value="Glycosyltransferase"/>
    <property type="match status" value="1"/>
</dbReference>
<dbReference type="AlphaFoldDB" id="A0A8T2U9T4"/>
<evidence type="ECO:0000256" key="3">
    <source>
        <dbReference type="RuleBase" id="RU003718"/>
    </source>
</evidence>
<dbReference type="GO" id="GO:0080044">
    <property type="term" value="F:quercetin 7-O-glucosyltransferase activity"/>
    <property type="evidence" value="ECO:0007669"/>
    <property type="project" value="TreeGrafter"/>
</dbReference>
<keyword evidence="3" id="KW-0328">Glycosyltransferase</keyword>
<dbReference type="PANTHER" id="PTHR11926">
    <property type="entry name" value="GLUCOSYL/GLUCURONOSYL TRANSFERASES"/>
    <property type="match status" value="1"/>
</dbReference>
<dbReference type="InterPro" id="IPR058980">
    <property type="entry name" value="Glyco_transf_N"/>
</dbReference>
<protein>
    <recommendedName>
        <fullName evidence="4">Glycosyltransferase</fullName>
        <ecNumber evidence="4">2.4.1.-</ecNumber>
    </recommendedName>
</protein>
<evidence type="ECO:0000256" key="1">
    <source>
        <dbReference type="ARBA" id="ARBA00009995"/>
    </source>
</evidence>
<accession>A0A8T2U9T4</accession>
<reference evidence="6" key="1">
    <citation type="submission" date="2021-08" db="EMBL/GenBank/DDBJ databases">
        <title>WGS assembly of Ceratopteris richardii.</title>
        <authorList>
            <person name="Marchant D.B."/>
            <person name="Chen G."/>
            <person name="Jenkins J."/>
            <person name="Shu S."/>
            <person name="Leebens-Mack J."/>
            <person name="Grimwood J."/>
            <person name="Schmutz J."/>
            <person name="Soltis P."/>
            <person name="Soltis D."/>
            <person name="Chen Z.-H."/>
        </authorList>
    </citation>
    <scope>NUCLEOTIDE SEQUENCE</scope>
    <source>
        <strain evidence="6">Whitten #5841</strain>
        <tissue evidence="6">Leaf</tissue>
    </source>
</reference>
<dbReference type="PROSITE" id="PS00375">
    <property type="entry name" value="UDPGT"/>
    <property type="match status" value="1"/>
</dbReference>
<dbReference type="Pfam" id="PF26168">
    <property type="entry name" value="Glyco_transf_N"/>
    <property type="match status" value="1"/>
</dbReference>